<dbReference type="RefSeq" id="WP_282586883.1">
    <property type="nucleotide sequence ID" value="NZ_JAMOIM010000016.1"/>
</dbReference>
<accession>A0AA42CKG0</accession>
<dbReference type="Gene3D" id="3.40.50.970">
    <property type="match status" value="2"/>
</dbReference>
<keyword evidence="2" id="KW-0786">Thiamine pyrophosphate</keyword>
<dbReference type="GO" id="GO:0003984">
    <property type="term" value="F:acetolactate synthase activity"/>
    <property type="evidence" value="ECO:0007669"/>
    <property type="project" value="TreeGrafter"/>
</dbReference>
<protein>
    <submittedName>
        <fullName evidence="5">Acetolactate synthase large subunit</fullName>
    </submittedName>
</protein>
<proteinExistence type="inferred from homology"/>
<dbReference type="CDD" id="cd07035">
    <property type="entry name" value="TPP_PYR_POX_like"/>
    <property type="match status" value="1"/>
</dbReference>
<feature type="domain" description="Thiamine pyrophosphate enzyme TPP-binding" evidence="3">
    <location>
        <begin position="381"/>
        <end position="516"/>
    </location>
</feature>
<evidence type="ECO:0000259" key="4">
    <source>
        <dbReference type="Pfam" id="PF02776"/>
    </source>
</evidence>
<name>A0AA42CKG0_9HYPH</name>
<comment type="caution">
    <text evidence="5">The sequence shown here is derived from an EMBL/GenBank/DDBJ whole genome shotgun (WGS) entry which is preliminary data.</text>
</comment>
<dbReference type="InterPro" id="IPR012001">
    <property type="entry name" value="Thiamin_PyroP_enz_TPP-bd_dom"/>
</dbReference>
<dbReference type="GO" id="GO:0030976">
    <property type="term" value="F:thiamine pyrophosphate binding"/>
    <property type="evidence" value="ECO:0007669"/>
    <property type="project" value="InterPro"/>
</dbReference>
<dbReference type="PANTHER" id="PTHR18968:SF86">
    <property type="entry name" value="ACETOLACTATE SYNTHASE LARGE SUBUNIT ILVX-RELATED"/>
    <property type="match status" value="1"/>
</dbReference>
<dbReference type="Proteomes" id="UP001165667">
    <property type="component" value="Unassembled WGS sequence"/>
</dbReference>
<feature type="domain" description="Thiamine pyrophosphate enzyme N-terminal TPP-binding" evidence="4">
    <location>
        <begin position="1"/>
        <end position="106"/>
    </location>
</feature>
<dbReference type="GO" id="GO:0044281">
    <property type="term" value="P:small molecule metabolic process"/>
    <property type="evidence" value="ECO:0007669"/>
    <property type="project" value="UniProtKB-ARBA"/>
</dbReference>
<dbReference type="AlphaFoldDB" id="A0AA42CKG0"/>
<evidence type="ECO:0000256" key="1">
    <source>
        <dbReference type="ARBA" id="ARBA00007812"/>
    </source>
</evidence>
<dbReference type="GO" id="GO:0050660">
    <property type="term" value="F:flavin adenine dinucleotide binding"/>
    <property type="evidence" value="ECO:0007669"/>
    <property type="project" value="TreeGrafter"/>
</dbReference>
<evidence type="ECO:0000313" key="5">
    <source>
        <dbReference type="EMBL" id="MCW6510504.1"/>
    </source>
</evidence>
<evidence type="ECO:0000256" key="2">
    <source>
        <dbReference type="ARBA" id="ARBA00023052"/>
    </source>
</evidence>
<dbReference type="Pfam" id="PF02776">
    <property type="entry name" value="TPP_enzyme_N"/>
    <property type="match status" value="1"/>
</dbReference>
<dbReference type="InterPro" id="IPR029061">
    <property type="entry name" value="THDP-binding"/>
</dbReference>
<dbReference type="CDD" id="cd02002">
    <property type="entry name" value="TPP_BFDC"/>
    <property type="match status" value="1"/>
</dbReference>
<sequence length="519" mass="53768">MNGADHLCDGLLAQGVDICFANPGTSEMHFVAALDRRPAMRCILGLSEGVVTGAADGYGRMAERPAATLLHTGPGLANGLANLHNARRARTPIVNIVGDHAAYHLPFDALLTSDIESFAKPVSHWLHRITGPGDVTPSVEAAVQAASSLPGIATLILPADAAWGEPSSQGAAPHKRLPCKAAPAEGLVKQVAAAIRAAGAGRVGLLLGGAATRGSALAVAGRLAESHGVKLLGEVFVNRAERGHGRPQLARIPYPVDAALAALQDIDVLVLVAAAPPVAFFAYPNKPSRLVRPDCSTLTLAEPGQEIAAALLALEDELGRGSGQGVSKAHAEPAPAPPSGVLTEDAIAVLLAARLPDQAIVCDEALTSARRFFALTAEVAPHDYLMNTGGAIGIGIPLATGAAVACPNRKVIALQADGSGLYTVQGLWTQARENLDVVTIILANNAYAILQGEMHAVGVHQFGRNAARMLTLDAPRLDWVSLASGFGVEAARATTCERFLDLLDRALRQRGPFLIEAVI</sequence>
<dbReference type="PANTHER" id="PTHR18968">
    <property type="entry name" value="THIAMINE PYROPHOSPHATE ENZYMES"/>
    <property type="match status" value="1"/>
</dbReference>
<reference evidence="5" key="1">
    <citation type="submission" date="2022-05" db="EMBL/GenBank/DDBJ databases">
        <authorList>
            <person name="Pankratov T."/>
        </authorList>
    </citation>
    <scope>NUCLEOTIDE SEQUENCE</scope>
    <source>
        <strain evidence="5">BP6-180914</strain>
    </source>
</reference>
<keyword evidence="6" id="KW-1185">Reference proteome</keyword>
<dbReference type="InterPro" id="IPR011766">
    <property type="entry name" value="TPP_enzyme_TPP-bd"/>
</dbReference>
<dbReference type="SUPFAM" id="SSF52518">
    <property type="entry name" value="Thiamin diphosphate-binding fold (THDP-binding)"/>
    <property type="match status" value="2"/>
</dbReference>
<evidence type="ECO:0000259" key="3">
    <source>
        <dbReference type="Pfam" id="PF02775"/>
    </source>
</evidence>
<dbReference type="NCBIfam" id="NF005760">
    <property type="entry name" value="PRK07586.1"/>
    <property type="match status" value="1"/>
</dbReference>
<dbReference type="InterPro" id="IPR045229">
    <property type="entry name" value="TPP_enz"/>
</dbReference>
<dbReference type="EMBL" id="JAMOIM010000016">
    <property type="protein sequence ID" value="MCW6510504.1"/>
    <property type="molecule type" value="Genomic_DNA"/>
</dbReference>
<gene>
    <name evidence="5" type="ORF">M8523_21025</name>
</gene>
<evidence type="ECO:0000313" key="6">
    <source>
        <dbReference type="Proteomes" id="UP001165667"/>
    </source>
</evidence>
<organism evidence="5 6">
    <name type="scientific">Lichenifustis flavocetrariae</name>
    <dbReference type="NCBI Taxonomy" id="2949735"/>
    <lineage>
        <taxon>Bacteria</taxon>
        <taxon>Pseudomonadati</taxon>
        <taxon>Pseudomonadota</taxon>
        <taxon>Alphaproteobacteria</taxon>
        <taxon>Hyphomicrobiales</taxon>
        <taxon>Lichenihabitantaceae</taxon>
        <taxon>Lichenifustis</taxon>
    </lineage>
</organism>
<dbReference type="Pfam" id="PF02775">
    <property type="entry name" value="TPP_enzyme_C"/>
    <property type="match status" value="1"/>
</dbReference>
<comment type="similarity">
    <text evidence="1">Belongs to the TPP enzyme family.</text>
</comment>